<gene>
    <name evidence="1" type="ORF">OUZ56_012735</name>
</gene>
<sequence>MDDLRSVRSALKVKITYPIAKKSYPIGAGPISTTSPRRPTSPSHFETLQLSIRHRILYLLE</sequence>
<reference evidence="1 2" key="1">
    <citation type="journal article" date="2023" name="Nucleic Acids Res.">
        <title>The hologenome of Daphnia magna reveals possible DNA methylation and microbiome-mediated evolution of the host genome.</title>
        <authorList>
            <person name="Chaturvedi A."/>
            <person name="Li X."/>
            <person name="Dhandapani V."/>
            <person name="Marshall H."/>
            <person name="Kissane S."/>
            <person name="Cuenca-Cambronero M."/>
            <person name="Asole G."/>
            <person name="Calvet F."/>
            <person name="Ruiz-Romero M."/>
            <person name="Marangio P."/>
            <person name="Guigo R."/>
            <person name="Rago D."/>
            <person name="Mirbahai L."/>
            <person name="Eastwood N."/>
            <person name="Colbourne J.K."/>
            <person name="Zhou J."/>
            <person name="Mallon E."/>
            <person name="Orsini L."/>
        </authorList>
    </citation>
    <scope>NUCLEOTIDE SEQUENCE [LARGE SCALE GENOMIC DNA]</scope>
    <source>
        <strain evidence="1">LRV0_1</strain>
    </source>
</reference>
<name>A0ABQ9Z3X3_9CRUS</name>
<organism evidence="1 2">
    <name type="scientific">Daphnia magna</name>
    <dbReference type="NCBI Taxonomy" id="35525"/>
    <lineage>
        <taxon>Eukaryota</taxon>
        <taxon>Metazoa</taxon>
        <taxon>Ecdysozoa</taxon>
        <taxon>Arthropoda</taxon>
        <taxon>Crustacea</taxon>
        <taxon>Branchiopoda</taxon>
        <taxon>Diplostraca</taxon>
        <taxon>Cladocera</taxon>
        <taxon>Anomopoda</taxon>
        <taxon>Daphniidae</taxon>
        <taxon>Daphnia</taxon>
    </lineage>
</organism>
<dbReference type="Proteomes" id="UP001234178">
    <property type="component" value="Unassembled WGS sequence"/>
</dbReference>
<evidence type="ECO:0000313" key="1">
    <source>
        <dbReference type="EMBL" id="KAK4007577.1"/>
    </source>
</evidence>
<comment type="caution">
    <text evidence="1">The sequence shown here is derived from an EMBL/GenBank/DDBJ whole genome shotgun (WGS) entry which is preliminary data.</text>
</comment>
<keyword evidence="2" id="KW-1185">Reference proteome</keyword>
<accession>A0ABQ9Z3X3</accession>
<protein>
    <submittedName>
        <fullName evidence="1">Uncharacterized protein</fullName>
    </submittedName>
</protein>
<proteinExistence type="predicted"/>
<dbReference type="EMBL" id="JAOYFB010000002">
    <property type="protein sequence ID" value="KAK4007577.1"/>
    <property type="molecule type" value="Genomic_DNA"/>
</dbReference>
<evidence type="ECO:0000313" key="2">
    <source>
        <dbReference type="Proteomes" id="UP001234178"/>
    </source>
</evidence>